<reference evidence="1 2" key="1">
    <citation type="journal article" date="2010" name="Nature">
        <title>Nitrite-driven anaerobic methane oxidation by oxygenic bacteria.</title>
        <authorList>
            <person name="Ettwig K.F."/>
            <person name="Butler M.K."/>
            <person name="Le Paslier D."/>
            <person name="Pelletier E."/>
            <person name="Mangenot S."/>
            <person name="Kuypers M.M.M."/>
            <person name="Schreiber F."/>
            <person name="Dutilh B.E."/>
            <person name="Zedelius J."/>
            <person name="de Beer D."/>
            <person name="Gloerich J."/>
            <person name="Wessels H.J.C.T."/>
            <person name="van Allen T."/>
            <person name="Luesken F."/>
            <person name="Wu M."/>
            <person name="van de Pas-Schoonen K.T."/>
            <person name="Op den Camp H.J.M."/>
            <person name="Janssen-Megens E.M."/>
            <person name="Francoijs K-J."/>
            <person name="Stunnenberg H."/>
            <person name="Weissenbach J."/>
            <person name="Jetten M.S.M."/>
            <person name="Strous M."/>
        </authorList>
    </citation>
    <scope>NUCLEOTIDE SEQUENCE [LARGE SCALE GENOMIC DNA]</scope>
</reference>
<protein>
    <recommendedName>
        <fullName evidence="3">Lipoprotein</fullName>
    </recommendedName>
</protein>
<name>D5MF87_METO1</name>
<dbReference type="AlphaFoldDB" id="D5MF87"/>
<evidence type="ECO:0000313" key="1">
    <source>
        <dbReference type="EMBL" id="CBE68416.1"/>
    </source>
</evidence>
<evidence type="ECO:0000313" key="2">
    <source>
        <dbReference type="Proteomes" id="UP000006898"/>
    </source>
</evidence>
<dbReference type="Pfam" id="PF04390">
    <property type="entry name" value="LptE"/>
    <property type="match status" value="1"/>
</dbReference>
<dbReference type="eggNOG" id="COG2980">
    <property type="taxonomic scope" value="Bacteria"/>
</dbReference>
<sequence length="168" mass="18042">MRTIVCMAVLLMLAGCGYRSVGSGEVNALQSSVKTISIGIVKNRTFRPTIQPALRDALIRRLVADGRIKVVEEGADAILEGAIEGFGEEPLAFGSADTAKRLRMSISFSFTVKNRSEDKVLLRDGVTGVAYYFTGTGLAETRTAEDEATLRAVTDLAEQVVSRLIDGV</sequence>
<dbReference type="GO" id="GO:0043165">
    <property type="term" value="P:Gram-negative-bacterium-type cell outer membrane assembly"/>
    <property type="evidence" value="ECO:0007669"/>
    <property type="project" value="InterPro"/>
</dbReference>
<dbReference type="PROSITE" id="PS51257">
    <property type="entry name" value="PROKAR_LIPOPROTEIN"/>
    <property type="match status" value="1"/>
</dbReference>
<dbReference type="STRING" id="671143.DAMO_1356"/>
<dbReference type="InterPro" id="IPR007485">
    <property type="entry name" value="LPS_assembly_LptE"/>
</dbReference>
<dbReference type="EMBL" id="FP565575">
    <property type="protein sequence ID" value="CBE68416.1"/>
    <property type="molecule type" value="Genomic_DNA"/>
</dbReference>
<dbReference type="Proteomes" id="UP000006898">
    <property type="component" value="Chromosome"/>
</dbReference>
<proteinExistence type="predicted"/>
<dbReference type="Gene3D" id="3.30.160.150">
    <property type="entry name" value="Lipoprotein like domain"/>
    <property type="match status" value="1"/>
</dbReference>
<dbReference type="HOGENOM" id="CLU_114082_0_3_0"/>
<dbReference type="GO" id="GO:0019867">
    <property type="term" value="C:outer membrane"/>
    <property type="evidence" value="ECO:0007669"/>
    <property type="project" value="InterPro"/>
</dbReference>
<organism evidence="1 2">
    <name type="scientific">Methylomirabilis oxygeniifera</name>
    <dbReference type="NCBI Taxonomy" id="671143"/>
    <lineage>
        <taxon>Bacteria</taxon>
        <taxon>Candidatus Methylomirabilota</taxon>
        <taxon>Candidatus Methylomirabilia</taxon>
        <taxon>Candidatus Methylomirabilales</taxon>
        <taxon>Candidatus Methylomirabilaceae</taxon>
        <taxon>Candidatus Methylomirabilis</taxon>
    </lineage>
</organism>
<evidence type="ECO:0008006" key="3">
    <source>
        <dbReference type="Google" id="ProtNLM"/>
    </source>
</evidence>
<gene>
    <name evidence="1" type="ORF">DAMO_1356</name>
</gene>
<accession>D5MF87</accession>
<dbReference type="KEGG" id="mox:DAMO_1356"/>